<dbReference type="EMBL" id="KI536925">
    <property type="protein sequence ID" value="ESR41245.1"/>
    <property type="molecule type" value="Genomic_DNA"/>
</dbReference>
<dbReference type="AlphaFoldDB" id="V4SQR1"/>
<dbReference type="Gramene" id="ESR41245">
    <property type="protein sequence ID" value="ESR41245"/>
    <property type="gene ID" value="CICLE_v10026805mg"/>
</dbReference>
<gene>
    <name evidence="1" type="ORF">CICLE_v10026805mg</name>
</gene>
<evidence type="ECO:0000313" key="2">
    <source>
        <dbReference type="Proteomes" id="UP000030687"/>
    </source>
</evidence>
<accession>V4SQR1</accession>
<organism evidence="1 2">
    <name type="scientific">Citrus clementina</name>
    <name type="common">Clementine</name>
    <name type="synonym">Citrus deliciosa x Citrus sinensis</name>
    <dbReference type="NCBI Taxonomy" id="85681"/>
    <lineage>
        <taxon>Eukaryota</taxon>
        <taxon>Viridiplantae</taxon>
        <taxon>Streptophyta</taxon>
        <taxon>Embryophyta</taxon>
        <taxon>Tracheophyta</taxon>
        <taxon>Spermatophyta</taxon>
        <taxon>Magnoliopsida</taxon>
        <taxon>eudicotyledons</taxon>
        <taxon>Gunneridae</taxon>
        <taxon>Pentapetalae</taxon>
        <taxon>rosids</taxon>
        <taxon>malvids</taxon>
        <taxon>Sapindales</taxon>
        <taxon>Rutaceae</taxon>
        <taxon>Aurantioideae</taxon>
        <taxon>Citrus</taxon>
    </lineage>
</organism>
<protein>
    <submittedName>
        <fullName evidence="1">Uncharacterized protein</fullName>
    </submittedName>
</protein>
<dbReference type="KEGG" id="cic:CICLE_v10026805mg"/>
<dbReference type="Proteomes" id="UP000030687">
    <property type="component" value="Unassembled WGS sequence"/>
</dbReference>
<dbReference type="InParanoid" id="V4SQR1"/>
<name>V4SQR1_CITCL</name>
<reference evidence="1 2" key="1">
    <citation type="submission" date="2013-10" db="EMBL/GenBank/DDBJ databases">
        <authorList>
            <consortium name="International Citrus Genome Consortium"/>
            <person name="Jenkins J."/>
            <person name="Schmutz J."/>
            <person name="Prochnik S."/>
            <person name="Rokhsar D."/>
            <person name="Gmitter F."/>
            <person name="Ollitrault P."/>
            <person name="Machado M."/>
            <person name="Talon M."/>
            <person name="Wincker P."/>
            <person name="Jaillon O."/>
            <person name="Morgante M."/>
        </authorList>
    </citation>
    <scope>NUCLEOTIDE SEQUENCE</scope>
    <source>
        <strain evidence="2">cv. Clemenules</strain>
    </source>
</reference>
<sequence length="112" mass="11336">MGVDNPVIVDMGGRFRHPIGHHTVPVPALAPPEMADLGTQAVPSLPLSGMPVNGGPICVPMPTAMSSLVVNGVQVGGATHMHATTMAETGHSGDSAAFPHMMHGDALQAKSA</sequence>
<keyword evidence="2" id="KW-1185">Reference proteome</keyword>
<proteinExistence type="predicted"/>
<evidence type="ECO:0000313" key="1">
    <source>
        <dbReference type="EMBL" id="ESR41245.1"/>
    </source>
</evidence>